<evidence type="ECO:0000313" key="2">
    <source>
        <dbReference type="EMBL" id="KAJ5225312.1"/>
    </source>
</evidence>
<dbReference type="InterPro" id="IPR052523">
    <property type="entry name" value="Trichothecene_AcTrans"/>
</dbReference>
<accession>A0A9W9NSF0</accession>
<reference evidence="2" key="2">
    <citation type="journal article" date="2023" name="IMA Fungus">
        <title>Comparative genomic study of the Penicillium genus elucidates a diverse pangenome and 15 lateral gene transfer events.</title>
        <authorList>
            <person name="Petersen C."/>
            <person name="Sorensen T."/>
            <person name="Nielsen M.R."/>
            <person name="Sondergaard T.E."/>
            <person name="Sorensen J.L."/>
            <person name="Fitzpatrick D.A."/>
            <person name="Frisvad J.C."/>
            <person name="Nielsen K.L."/>
        </authorList>
    </citation>
    <scope>NUCLEOTIDE SEQUENCE</scope>
    <source>
        <strain evidence="2">IBT 19713</strain>
    </source>
</reference>
<dbReference type="PANTHER" id="PTHR42791:SF14">
    <property type="entry name" value="N-ACETYLTRANSFERASE DOMAIN-CONTAINING PROTEIN"/>
    <property type="match status" value="1"/>
</dbReference>
<reference evidence="2" key="1">
    <citation type="submission" date="2022-11" db="EMBL/GenBank/DDBJ databases">
        <authorList>
            <person name="Petersen C."/>
        </authorList>
    </citation>
    <scope>NUCLEOTIDE SEQUENCE</scope>
    <source>
        <strain evidence="2">IBT 19713</strain>
    </source>
</reference>
<organism evidence="2 3">
    <name type="scientific">Penicillium chermesinum</name>
    <dbReference type="NCBI Taxonomy" id="63820"/>
    <lineage>
        <taxon>Eukaryota</taxon>
        <taxon>Fungi</taxon>
        <taxon>Dikarya</taxon>
        <taxon>Ascomycota</taxon>
        <taxon>Pezizomycotina</taxon>
        <taxon>Eurotiomycetes</taxon>
        <taxon>Eurotiomycetidae</taxon>
        <taxon>Eurotiales</taxon>
        <taxon>Aspergillaceae</taxon>
        <taxon>Penicillium</taxon>
    </lineage>
</organism>
<dbReference type="PROSITE" id="PS51186">
    <property type="entry name" value="GNAT"/>
    <property type="match status" value="1"/>
</dbReference>
<keyword evidence="3" id="KW-1185">Reference proteome</keyword>
<dbReference type="EMBL" id="JAPQKS010000005">
    <property type="protein sequence ID" value="KAJ5225312.1"/>
    <property type="molecule type" value="Genomic_DNA"/>
</dbReference>
<dbReference type="Gene3D" id="3.40.630.30">
    <property type="match status" value="1"/>
</dbReference>
<dbReference type="Proteomes" id="UP001150941">
    <property type="component" value="Unassembled WGS sequence"/>
</dbReference>
<evidence type="ECO:0000259" key="1">
    <source>
        <dbReference type="PROSITE" id="PS51186"/>
    </source>
</evidence>
<dbReference type="PANTHER" id="PTHR42791">
    <property type="entry name" value="GNAT FAMILY ACETYLTRANSFERASE"/>
    <property type="match status" value="1"/>
</dbReference>
<proteinExistence type="predicted"/>
<dbReference type="GO" id="GO:0016747">
    <property type="term" value="F:acyltransferase activity, transferring groups other than amino-acyl groups"/>
    <property type="evidence" value="ECO:0007669"/>
    <property type="project" value="InterPro"/>
</dbReference>
<dbReference type="AlphaFoldDB" id="A0A9W9NSF0"/>
<dbReference type="GeneID" id="83203136"/>
<protein>
    <recommendedName>
        <fullName evidence="1">N-acetyltransferase domain-containing protein</fullName>
    </recommendedName>
</protein>
<dbReference type="Pfam" id="PF00583">
    <property type="entry name" value="Acetyltransf_1"/>
    <property type="match status" value="1"/>
</dbReference>
<dbReference type="CDD" id="cd04301">
    <property type="entry name" value="NAT_SF"/>
    <property type="match status" value="1"/>
</dbReference>
<evidence type="ECO:0000313" key="3">
    <source>
        <dbReference type="Proteomes" id="UP001150941"/>
    </source>
</evidence>
<sequence length="254" mass="28533">MSETNPNRQLTKADVQVEQLQQNDFERFFDIGIACFVKQLNDGFWITMHPGYDTEAGRKAAIARLVARFNSVTTNHAGQPNTIFLKATVPSRTQPGAREIAGVAIWDQASTVEGHGNIPIPDLAEAMDLNALYPEQEAEQRYARQLDRSFRKRRIEVVNEASSANPPAVFVLDLCEVDPAFQRLGIATKLVEWGLAEARARGGLEAVLEASTMGRHVYRKLGFYQDGECEYIVDEEFQDRSRPSNIFMRTGRLV</sequence>
<dbReference type="RefSeq" id="XP_058328723.1">
    <property type="nucleotide sequence ID" value="XM_058475833.1"/>
</dbReference>
<name>A0A9W9NSF0_9EURO</name>
<dbReference type="SUPFAM" id="SSF55729">
    <property type="entry name" value="Acyl-CoA N-acyltransferases (Nat)"/>
    <property type="match status" value="1"/>
</dbReference>
<gene>
    <name evidence="2" type="ORF">N7468_006537</name>
</gene>
<feature type="domain" description="N-acetyltransferase" evidence="1">
    <location>
        <begin position="116"/>
        <end position="241"/>
    </location>
</feature>
<dbReference type="InterPro" id="IPR000182">
    <property type="entry name" value="GNAT_dom"/>
</dbReference>
<dbReference type="OrthoDB" id="2832510at2759"/>
<comment type="caution">
    <text evidence="2">The sequence shown here is derived from an EMBL/GenBank/DDBJ whole genome shotgun (WGS) entry which is preliminary data.</text>
</comment>
<dbReference type="InterPro" id="IPR016181">
    <property type="entry name" value="Acyl_CoA_acyltransferase"/>
</dbReference>